<dbReference type="KEGG" id="vg:22111200"/>
<proteinExistence type="predicted"/>
<dbReference type="EMBL" id="KM507819">
    <property type="protein sequence ID" value="AIT14050.1"/>
    <property type="molecule type" value="Genomic_DNA"/>
</dbReference>
<dbReference type="GeneID" id="22111200"/>
<protein>
    <submittedName>
        <fullName evidence="1">Uncharacterized protein</fullName>
    </submittedName>
</protein>
<sequence length="152" mass="17456">MDVLATNFKRNTEEREGYLSISEVVDDNFKQYIFNSAIKLKCTKDSPDRSFTKWIAYWEDSPVAIEMTVITTVLETGYIKAIIVDKKVRTLDEINPYTARNSKVFGVLVDGKFMIEKDAKEYVINKLQTTSEKKEVVDQNSVDAIKKAWGLK</sequence>
<evidence type="ECO:0000313" key="2">
    <source>
        <dbReference type="Proteomes" id="UP000029889"/>
    </source>
</evidence>
<keyword evidence="2" id="KW-1185">Reference proteome</keyword>
<evidence type="ECO:0000313" key="1">
    <source>
        <dbReference type="EMBL" id="AIT14050.1"/>
    </source>
</evidence>
<organism evidence="1 2">
    <name type="scientific">Escherichia phage 121Q</name>
    <dbReference type="NCBI Taxonomy" id="1555202"/>
    <lineage>
        <taxon>Viruses</taxon>
        <taxon>Duplodnaviria</taxon>
        <taxon>Heunggongvirae</taxon>
        <taxon>Uroviricota</taxon>
        <taxon>Caudoviricetes</taxon>
        <taxon>Asteriusvirus</taxon>
        <taxon>Asteriusvirus av121Q</taxon>
    </lineage>
</organism>
<reference evidence="1 2" key="1">
    <citation type="submission" date="2014-09" db="EMBL/GenBank/DDBJ databases">
        <authorList>
            <person name="Lapin J.S."/>
            <person name="Pope W.H."/>
            <person name="Hua J."/>
            <person name="Ford M.E."/>
            <person name="Conway J.F."/>
            <person name="Hatfull G.F."/>
            <person name="Hendrix R.W."/>
        </authorList>
    </citation>
    <scope>NUCLEOTIDE SEQUENCE [LARGE SCALE GENOMIC DNA]</scope>
</reference>
<name>A0A097EXA9_9CAUD</name>
<dbReference type="Proteomes" id="UP000029889">
    <property type="component" value="Segment"/>
</dbReference>
<dbReference type="RefSeq" id="YP_009101747.1">
    <property type="nucleotide sequence ID" value="NC_025447.1"/>
</dbReference>
<accession>A0A097EXA9</accession>
<gene>
    <name evidence="1" type="primary">160</name>
    <name evidence="1" type="ORF">PBI_121Q_160</name>
</gene>
<dbReference type="OrthoDB" id="20838at10239"/>